<dbReference type="KEGG" id="bvz:BRAD3257_7140"/>
<proteinExistence type="predicted"/>
<accession>A0A2U3Q938</accession>
<dbReference type="Proteomes" id="UP000246085">
    <property type="component" value="Chromosome BRAD3257"/>
</dbReference>
<sequence length="216" mass="23450">MAAAHSRRLGEKVLDVRAAGAFVSRMAMVGPCEPRRFFSVRSALAGDARPISVNLGMRVPSVSILEVYPRTLESAFSRILVSRKSGRRRLRMPSNSGGSQIARLSTAFQGVSKMHENQLDLMPLGCALDEAPRIEGLPLDVKTSTAMRAEAEKLRGANRVWLVQSPRRHLPGYLARGIGRMTSPNDEIASSRAKPHGAVESRSAALWAGRGSAFEC</sequence>
<evidence type="ECO:0000313" key="1">
    <source>
        <dbReference type="EMBL" id="SPP97951.1"/>
    </source>
</evidence>
<dbReference type="AlphaFoldDB" id="A0A2U3Q938"/>
<name>A0A2U3Q938_9BRAD</name>
<gene>
    <name evidence="1" type="primary">nodY</name>
    <name evidence="1" type="ORF">BRAD3257_7140</name>
</gene>
<reference evidence="1 2" key="1">
    <citation type="submission" date="2018-03" db="EMBL/GenBank/DDBJ databases">
        <authorList>
            <person name="Gully D."/>
        </authorList>
    </citation>
    <scope>NUCLEOTIDE SEQUENCE [LARGE SCALE GENOMIC DNA]</scope>
    <source>
        <strain evidence="1">ORS3257</strain>
    </source>
</reference>
<organism evidence="1 2">
    <name type="scientific">Bradyrhizobium vignae</name>
    <dbReference type="NCBI Taxonomy" id="1549949"/>
    <lineage>
        <taxon>Bacteria</taxon>
        <taxon>Pseudomonadati</taxon>
        <taxon>Pseudomonadota</taxon>
        <taxon>Alphaproteobacteria</taxon>
        <taxon>Hyphomicrobiales</taxon>
        <taxon>Nitrobacteraceae</taxon>
        <taxon>Bradyrhizobium</taxon>
    </lineage>
</organism>
<evidence type="ECO:0000313" key="2">
    <source>
        <dbReference type="Proteomes" id="UP000246085"/>
    </source>
</evidence>
<dbReference type="EMBL" id="LS398110">
    <property type="protein sequence ID" value="SPP97951.1"/>
    <property type="molecule type" value="Genomic_DNA"/>
</dbReference>
<protein>
    <submittedName>
        <fullName evidence="1">NodY protein</fullName>
    </submittedName>
</protein>